<dbReference type="PROSITE" id="PS50879">
    <property type="entry name" value="RNASE_H_1"/>
    <property type="match status" value="1"/>
</dbReference>
<dbReference type="PANTHER" id="PTHR10642:SF26">
    <property type="entry name" value="RIBONUCLEASE H1"/>
    <property type="match status" value="1"/>
</dbReference>
<reference evidence="9" key="1">
    <citation type="journal article" date="2020" name="Nature">
        <title>Giant virus diversity and host interactions through global metagenomics.</title>
        <authorList>
            <person name="Schulz F."/>
            <person name="Roux S."/>
            <person name="Paez-Espino D."/>
            <person name="Jungbluth S."/>
            <person name="Walsh D.A."/>
            <person name="Denef V.J."/>
            <person name="McMahon K.D."/>
            <person name="Konstantinidis K.T."/>
            <person name="Eloe-Fadrosh E.A."/>
            <person name="Kyrpides N.C."/>
            <person name="Woyke T."/>
        </authorList>
    </citation>
    <scope>NUCLEOTIDE SEQUENCE</scope>
    <source>
        <strain evidence="9">GVMAG-S-1035315-10</strain>
    </source>
</reference>
<dbReference type="InterPro" id="IPR036397">
    <property type="entry name" value="RNaseH_sf"/>
</dbReference>
<evidence type="ECO:0000256" key="4">
    <source>
        <dbReference type="ARBA" id="ARBA00022722"/>
    </source>
</evidence>
<feature type="domain" description="RNase H type-1" evidence="8">
    <location>
        <begin position="1"/>
        <end position="156"/>
    </location>
</feature>
<keyword evidence="6" id="KW-0255">Endonuclease</keyword>
<keyword evidence="7" id="KW-0378">Hydrolase</keyword>
<keyword evidence="5" id="KW-0479">Metal-binding</keyword>
<dbReference type="SUPFAM" id="SSF53098">
    <property type="entry name" value="Ribonuclease H-like"/>
    <property type="match status" value="1"/>
</dbReference>
<proteinExistence type="inferred from homology"/>
<comment type="catalytic activity">
    <reaction evidence="1">
        <text>Endonucleolytic cleavage to 5'-phosphomonoester.</text>
        <dbReference type="EC" id="3.1.26.4"/>
    </reaction>
</comment>
<dbReference type="Gene3D" id="3.30.420.10">
    <property type="entry name" value="Ribonuclease H-like superfamily/Ribonuclease H"/>
    <property type="match status" value="1"/>
</dbReference>
<dbReference type="GO" id="GO:0004523">
    <property type="term" value="F:RNA-DNA hybrid ribonuclease activity"/>
    <property type="evidence" value="ECO:0007669"/>
    <property type="project" value="UniProtKB-EC"/>
</dbReference>
<sequence length="253" mass="28798">MKIEVYTDGACSNNGKKDAKASWAFYFPEHKSLSKAARVPEDQTQTNQRGELMAISEAVKSAESTFPLLETELKIYTDSMYSKNCLTNWLSSWVAKNWKTSQGGDVIHRDLIEDTSKRLSRFKSYNITYVKAHTGGIDEQSRNNHIVDRMASNIINPEEFKEIVSNGEEAIEGCPLKLMGSPIGERELVRWCILNLTKLDENELDKALISAFIKTVKRKGFGVEKQRLHRSTLYRLKTDNGLIKEDITITKEE</sequence>
<evidence type="ECO:0000259" key="8">
    <source>
        <dbReference type="PROSITE" id="PS50879"/>
    </source>
</evidence>
<dbReference type="EMBL" id="MN740658">
    <property type="protein sequence ID" value="QHU06599.1"/>
    <property type="molecule type" value="Genomic_DNA"/>
</dbReference>
<dbReference type="CDD" id="cd09280">
    <property type="entry name" value="RNase_HI_eukaryote_like"/>
    <property type="match status" value="1"/>
</dbReference>
<dbReference type="Pfam" id="PF00075">
    <property type="entry name" value="RNase_H"/>
    <property type="match status" value="1"/>
</dbReference>
<accession>A0A6C0JLY1</accession>
<organism evidence="9">
    <name type="scientific">viral metagenome</name>
    <dbReference type="NCBI Taxonomy" id="1070528"/>
    <lineage>
        <taxon>unclassified sequences</taxon>
        <taxon>metagenomes</taxon>
        <taxon>organismal metagenomes</taxon>
    </lineage>
</organism>
<protein>
    <recommendedName>
        <fullName evidence="3">ribonuclease H</fullName>
        <ecNumber evidence="3">3.1.26.4</ecNumber>
    </recommendedName>
</protein>
<dbReference type="EC" id="3.1.26.4" evidence="3"/>
<evidence type="ECO:0000313" key="9">
    <source>
        <dbReference type="EMBL" id="QHU06599.1"/>
    </source>
</evidence>
<comment type="similarity">
    <text evidence="2">Belongs to the RNase H family.</text>
</comment>
<dbReference type="InterPro" id="IPR050092">
    <property type="entry name" value="RNase_H"/>
</dbReference>
<dbReference type="GO" id="GO:0003676">
    <property type="term" value="F:nucleic acid binding"/>
    <property type="evidence" value="ECO:0007669"/>
    <property type="project" value="InterPro"/>
</dbReference>
<keyword evidence="4" id="KW-0540">Nuclease</keyword>
<name>A0A6C0JLY1_9ZZZZ</name>
<dbReference type="InterPro" id="IPR002156">
    <property type="entry name" value="RNaseH_domain"/>
</dbReference>
<dbReference type="GO" id="GO:0043137">
    <property type="term" value="P:DNA replication, removal of RNA primer"/>
    <property type="evidence" value="ECO:0007669"/>
    <property type="project" value="TreeGrafter"/>
</dbReference>
<dbReference type="InterPro" id="IPR012337">
    <property type="entry name" value="RNaseH-like_sf"/>
</dbReference>
<dbReference type="PANTHER" id="PTHR10642">
    <property type="entry name" value="RIBONUCLEASE H1"/>
    <property type="match status" value="1"/>
</dbReference>
<evidence type="ECO:0000256" key="7">
    <source>
        <dbReference type="ARBA" id="ARBA00022801"/>
    </source>
</evidence>
<dbReference type="AlphaFoldDB" id="A0A6C0JLY1"/>
<evidence type="ECO:0000256" key="1">
    <source>
        <dbReference type="ARBA" id="ARBA00000077"/>
    </source>
</evidence>
<evidence type="ECO:0000256" key="6">
    <source>
        <dbReference type="ARBA" id="ARBA00022759"/>
    </source>
</evidence>
<evidence type="ECO:0000256" key="5">
    <source>
        <dbReference type="ARBA" id="ARBA00022723"/>
    </source>
</evidence>
<evidence type="ECO:0000256" key="3">
    <source>
        <dbReference type="ARBA" id="ARBA00012180"/>
    </source>
</evidence>
<dbReference type="GO" id="GO:0046872">
    <property type="term" value="F:metal ion binding"/>
    <property type="evidence" value="ECO:0007669"/>
    <property type="project" value="UniProtKB-KW"/>
</dbReference>
<evidence type="ECO:0000256" key="2">
    <source>
        <dbReference type="ARBA" id="ARBA00005300"/>
    </source>
</evidence>